<proteinExistence type="predicted"/>
<reference evidence="1 2" key="1">
    <citation type="submission" date="2018-11" db="EMBL/GenBank/DDBJ databases">
        <authorList>
            <consortium name="Pathogen Informatics"/>
        </authorList>
    </citation>
    <scope>NUCLEOTIDE SEQUENCE [LARGE SCALE GENOMIC DNA]</scope>
</reference>
<evidence type="ECO:0000313" key="2">
    <source>
        <dbReference type="Proteomes" id="UP000050761"/>
    </source>
</evidence>
<dbReference type="WBParaSite" id="HPBE_0000095501-mRNA-1">
    <property type="protein sequence ID" value="HPBE_0000095501-mRNA-1"/>
    <property type="gene ID" value="HPBE_0000095501"/>
</dbReference>
<accession>A0A3P7WNW7</accession>
<evidence type="ECO:0000313" key="3">
    <source>
        <dbReference type="WBParaSite" id="HPBE_0000095501-mRNA-1"/>
    </source>
</evidence>
<dbReference type="AlphaFoldDB" id="A0A183F463"/>
<accession>A0A183F463</accession>
<reference evidence="3" key="2">
    <citation type="submission" date="2019-09" db="UniProtKB">
        <authorList>
            <consortium name="WormBaseParasite"/>
        </authorList>
    </citation>
    <scope>IDENTIFICATION</scope>
</reference>
<name>A0A183F463_HELPZ</name>
<dbReference type="Proteomes" id="UP000050761">
    <property type="component" value="Unassembled WGS sequence"/>
</dbReference>
<evidence type="ECO:0000313" key="1">
    <source>
        <dbReference type="EMBL" id="VDO19338.1"/>
    </source>
</evidence>
<keyword evidence="2" id="KW-1185">Reference proteome</keyword>
<protein>
    <submittedName>
        <fullName evidence="3">D-alanyl-D-alanine carboxypeptidase</fullName>
    </submittedName>
</protein>
<sequence>MNGDMKGFAKNGIWIYMGTLGKRGEGVVVTLVSGFSGDIVPGENILPIISKFG</sequence>
<gene>
    <name evidence="1" type="ORF">HPBE_LOCUS956</name>
</gene>
<dbReference type="EMBL" id="UZAH01000890">
    <property type="protein sequence ID" value="VDO19338.1"/>
    <property type="molecule type" value="Genomic_DNA"/>
</dbReference>
<organism evidence="2 3">
    <name type="scientific">Heligmosomoides polygyrus</name>
    <name type="common">Parasitic roundworm</name>
    <dbReference type="NCBI Taxonomy" id="6339"/>
    <lineage>
        <taxon>Eukaryota</taxon>
        <taxon>Metazoa</taxon>
        <taxon>Ecdysozoa</taxon>
        <taxon>Nematoda</taxon>
        <taxon>Chromadorea</taxon>
        <taxon>Rhabditida</taxon>
        <taxon>Rhabditina</taxon>
        <taxon>Rhabditomorpha</taxon>
        <taxon>Strongyloidea</taxon>
        <taxon>Heligmosomidae</taxon>
        <taxon>Heligmosomoides</taxon>
    </lineage>
</organism>